<dbReference type="eggNOG" id="COG4823">
    <property type="taxonomic scope" value="Bacteria"/>
</dbReference>
<dbReference type="Pfam" id="PF07751">
    <property type="entry name" value="Abi_2"/>
    <property type="match status" value="1"/>
</dbReference>
<proteinExistence type="predicted"/>
<dbReference type="PATRIC" id="fig|1247726.3.peg.1210"/>
<gene>
    <name evidence="1" type="ORF">MIM_c11030</name>
</gene>
<accession>W0P925</accession>
<dbReference type="InterPro" id="IPR011664">
    <property type="entry name" value="Abi_system_AbiD/AbiF-like"/>
</dbReference>
<evidence type="ECO:0000313" key="1">
    <source>
        <dbReference type="EMBL" id="AHG63201.1"/>
    </source>
</evidence>
<sequence>MTCSFNKPAQDVNVQIQLLQQRGMDIGDAASAKAFLLEHNYYRLRGYWIIFEDGSEDHIFKQGTQLQDVVDLYHFDRCLRFLVFEGIEKFEIAFRTRWAYMMALHHGPMSYSDRRFASSVDLFEKNYTKCKEEIDRSKEVFIEHFRRKYSDPSIPIWAVCEIMSLGLLSKMYNNHRELRVKKYIAQHFGKIDHLQFSSWLEHLTVVRNICAHHNRLWNREFIVTTKQYSKSYGVLAGQFENSRRIYNTLVVLLFIDRALDGRRAWSYKVKNFFIQNEKYLPSMGFPENWQDRQIWQ</sequence>
<protein>
    <submittedName>
        <fullName evidence="1">Putative Abi-like protein</fullName>
    </submittedName>
</protein>
<dbReference type="Proteomes" id="UP000019095">
    <property type="component" value="Chromosome"/>
</dbReference>
<keyword evidence="2" id="KW-1185">Reference proteome</keyword>
<dbReference type="HOGENOM" id="CLU_044962_2_1_4"/>
<name>W0P925_ADVMD</name>
<organism evidence="1 2">
    <name type="scientific">Advenella mimigardefordensis (strain DSM 17166 / LMG 22922 / DPN7)</name>
    <dbReference type="NCBI Taxonomy" id="1247726"/>
    <lineage>
        <taxon>Bacteria</taxon>
        <taxon>Pseudomonadati</taxon>
        <taxon>Pseudomonadota</taxon>
        <taxon>Betaproteobacteria</taxon>
        <taxon>Burkholderiales</taxon>
        <taxon>Alcaligenaceae</taxon>
    </lineage>
</organism>
<reference evidence="1 2" key="1">
    <citation type="journal article" date="2014" name="Microbiology">
        <title>Unravelling the complete genome sequence of Advenella mimigardefordensis strain DPN7T and novel insights in the catabolism of the xenobiotic polythioester precursor 3,3'-dithiodipropionate.</title>
        <authorList>
            <person name="Wubbeler J.H."/>
            <person name="Hiessl S."/>
            <person name="Schuldes J."/>
            <person name="Thurmer A."/>
            <person name="Daniel R."/>
            <person name="Steinbuchel A."/>
        </authorList>
    </citation>
    <scope>NUCLEOTIDE SEQUENCE [LARGE SCALE GENOMIC DNA]</scope>
    <source>
        <strain evidence="2">DSM 17166 / LMG 22922 / DPN7</strain>
    </source>
</reference>
<evidence type="ECO:0000313" key="2">
    <source>
        <dbReference type="Proteomes" id="UP000019095"/>
    </source>
</evidence>
<dbReference type="KEGG" id="amim:MIM_c11030"/>
<dbReference type="EMBL" id="CP003915">
    <property type="protein sequence ID" value="AHG63201.1"/>
    <property type="molecule type" value="Genomic_DNA"/>
</dbReference>
<dbReference type="AlphaFoldDB" id="W0P925"/>